<dbReference type="EMBL" id="PFSF01000058">
    <property type="protein sequence ID" value="PJC27976.1"/>
    <property type="molecule type" value="Genomic_DNA"/>
</dbReference>
<feature type="transmembrane region" description="Helical" evidence="1">
    <location>
        <begin position="61"/>
        <end position="81"/>
    </location>
</feature>
<keyword evidence="1" id="KW-0472">Membrane</keyword>
<reference evidence="3" key="1">
    <citation type="submission" date="2017-09" db="EMBL/GenBank/DDBJ databases">
        <title>Depth-based differentiation of microbial function through sediment-hosted aquifers and enrichment of novel symbionts in the deep terrestrial subsurface.</title>
        <authorList>
            <person name="Probst A.J."/>
            <person name="Ladd B."/>
            <person name="Jarett J.K."/>
            <person name="Geller-Mcgrath D.E."/>
            <person name="Sieber C.M.K."/>
            <person name="Emerson J.B."/>
            <person name="Anantharaman K."/>
            <person name="Thomas B.C."/>
            <person name="Malmstrom R."/>
            <person name="Stieglmeier M."/>
            <person name="Klingl A."/>
            <person name="Woyke T."/>
            <person name="Ryan C.M."/>
            <person name="Banfield J.F."/>
        </authorList>
    </citation>
    <scope>NUCLEOTIDE SEQUENCE [LARGE SCALE GENOMIC DNA]</scope>
</reference>
<evidence type="ECO:0000313" key="3">
    <source>
        <dbReference type="Proteomes" id="UP000229816"/>
    </source>
</evidence>
<dbReference type="AlphaFoldDB" id="A0A2M8ESD6"/>
<accession>A0A2M8ESD6</accession>
<name>A0A2M8ESD6_9BACT</name>
<dbReference type="Proteomes" id="UP000229816">
    <property type="component" value="Unassembled WGS sequence"/>
</dbReference>
<evidence type="ECO:0000256" key="1">
    <source>
        <dbReference type="SAM" id="Phobius"/>
    </source>
</evidence>
<keyword evidence="1" id="KW-0812">Transmembrane</keyword>
<evidence type="ECO:0000313" key="2">
    <source>
        <dbReference type="EMBL" id="PJC27976.1"/>
    </source>
</evidence>
<proteinExistence type="predicted"/>
<gene>
    <name evidence="2" type="ORF">CO054_02630</name>
</gene>
<comment type="caution">
    <text evidence="2">The sequence shown here is derived from an EMBL/GenBank/DDBJ whole genome shotgun (WGS) entry which is preliminary data.</text>
</comment>
<keyword evidence="1" id="KW-1133">Transmembrane helix</keyword>
<feature type="transmembrane region" description="Helical" evidence="1">
    <location>
        <begin position="87"/>
        <end position="110"/>
    </location>
</feature>
<feature type="transmembrane region" description="Helical" evidence="1">
    <location>
        <begin position="131"/>
        <end position="151"/>
    </location>
</feature>
<sequence length="153" mass="17314">MLELPHTIVGATIATKIPNPLISLPLAFFSHFFLDLIPHWNPSLYSETKKFGKPTQRSTQFVILDIILSLGAGFFIASRALPNINQAIIIVLACFTTVMVDVIEGFYFFLGIRTKFLENLIAFQHRYQRRVPVVPGIVVQIVIILLFLGILRF</sequence>
<protein>
    <submittedName>
        <fullName evidence="2">Uncharacterized protein</fullName>
    </submittedName>
</protein>
<organism evidence="2 3">
    <name type="scientific">Candidatus Shapirobacteria bacterium CG_4_9_14_0_2_um_filter_39_11</name>
    <dbReference type="NCBI Taxonomy" id="1974478"/>
    <lineage>
        <taxon>Bacteria</taxon>
        <taxon>Candidatus Shapironibacteriota</taxon>
    </lineage>
</organism>